<organism evidence="10 11">
    <name type="scientific">Candidatus Allocopromorpha excrementipullorum</name>
    <dbReference type="NCBI Taxonomy" id="2840743"/>
    <lineage>
        <taxon>Bacteria</taxon>
        <taxon>Bacillati</taxon>
        <taxon>Bacillota</taxon>
        <taxon>Clostridia</taxon>
        <taxon>Eubacteriales</taxon>
        <taxon>Eubacteriaceae</taxon>
        <taxon>Eubacteriaceae incertae sedis</taxon>
        <taxon>Candidatus Allocopromorpha</taxon>
    </lineage>
</organism>
<evidence type="ECO:0000256" key="5">
    <source>
        <dbReference type="ARBA" id="ARBA00022989"/>
    </source>
</evidence>
<feature type="transmembrane region" description="Helical" evidence="7">
    <location>
        <begin position="61"/>
        <end position="85"/>
    </location>
</feature>
<keyword evidence="6 7" id="KW-0472">Membrane</keyword>
<dbReference type="PANTHER" id="PTHR30221:SF1">
    <property type="entry name" value="SMALL-CONDUCTANCE MECHANOSENSITIVE CHANNEL"/>
    <property type="match status" value="1"/>
</dbReference>
<evidence type="ECO:0000256" key="4">
    <source>
        <dbReference type="ARBA" id="ARBA00022692"/>
    </source>
</evidence>
<dbReference type="Gene3D" id="3.30.70.100">
    <property type="match status" value="1"/>
</dbReference>
<dbReference type="AlphaFoldDB" id="A0A9D1N530"/>
<dbReference type="GO" id="GO:0008381">
    <property type="term" value="F:mechanosensitive monoatomic ion channel activity"/>
    <property type="evidence" value="ECO:0007669"/>
    <property type="project" value="InterPro"/>
</dbReference>
<feature type="domain" description="Mechanosensitive ion channel MscS C-terminal" evidence="9">
    <location>
        <begin position="182"/>
        <end position="263"/>
    </location>
</feature>
<dbReference type="InterPro" id="IPR045275">
    <property type="entry name" value="MscS_archaea/bacteria_type"/>
</dbReference>
<dbReference type="Gene3D" id="1.10.287.1260">
    <property type="match status" value="1"/>
</dbReference>
<proteinExistence type="inferred from homology"/>
<evidence type="ECO:0000256" key="6">
    <source>
        <dbReference type="ARBA" id="ARBA00023136"/>
    </source>
</evidence>
<dbReference type="GO" id="GO:0005886">
    <property type="term" value="C:plasma membrane"/>
    <property type="evidence" value="ECO:0007669"/>
    <property type="project" value="UniProtKB-SubCell"/>
</dbReference>
<comment type="caution">
    <text evidence="10">The sequence shown here is derived from an EMBL/GenBank/DDBJ whole genome shotgun (WGS) entry which is preliminary data.</text>
</comment>
<evidence type="ECO:0000256" key="2">
    <source>
        <dbReference type="ARBA" id="ARBA00008017"/>
    </source>
</evidence>
<keyword evidence="5 7" id="KW-1133">Transmembrane helix</keyword>
<evidence type="ECO:0000256" key="1">
    <source>
        <dbReference type="ARBA" id="ARBA00004651"/>
    </source>
</evidence>
<dbReference type="InterPro" id="IPR006685">
    <property type="entry name" value="MscS_channel_2nd"/>
</dbReference>
<feature type="domain" description="Mechanosensitive ion channel MscS" evidence="8">
    <location>
        <begin position="109"/>
        <end position="176"/>
    </location>
</feature>
<evidence type="ECO:0000259" key="9">
    <source>
        <dbReference type="Pfam" id="PF21082"/>
    </source>
</evidence>
<comment type="subcellular location">
    <subcellularLocation>
        <location evidence="1">Cell membrane</location>
        <topology evidence="1">Multi-pass membrane protein</topology>
    </subcellularLocation>
</comment>
<dbReference type="Gene3D" id="2.30.30.60">
    <property type="match status" value="1"/>
</dbReference>
<reference evidence="10" key="1">
    <citation type="submission" date="2020-10" db="EMBL/GenBank/DDBJ databases">
        <authorList>
            <person name="Gilroy R."/>
        </authorList>
    </citation>
    <scope>NUCLEOTIDE SEQUENCE</scope>
    <source>
        <strain evidence="10">ChiSjej4B22-8349</strain>
    </source>
</reference>
<dbReference type="InterPro" id="IPR011014">
    <property type="entry name" value="MscS_channel_TM-2"/>
</dbReference>
<evidence type="ECO:0000256" key="7">
    <source>
        <dbReference type="SAM" id="Phobius"/>
    </source>
</evidence>
<dbReference type="EMBL" id="DVOB01000027">
    <property type="protein sequence ID" value="HIU95294.1"/>
    <property type="molecule type" value="Genomic_DNA"/>
</dbReference>
<dbReference type="SUPFAM" id="SSF82689">
    <property type="entry name" value="Mechanosensitive channel protein MscS (YggB), C-terminal domain"/>
    <property type="match status" value="1"/>
</dbReference>
<feature type="transmembrane region" description="Helical" evidence="7">
    <location>
        <begin position="91"/>
        <end position="107"/>
    </location>
</feature>
<evidence type="ECO:0000313" key="11">
    <source>
        <dbReference type="Proteomes" id="UP000824130"/>
    </source>
</evidence>
<comment type="similarity">
    <text evidence="2">Belongs to the MscS (TC 1.A.23) family.</text>
</comment>
<dbReference type="PANTHER" id="PTHR30221">
    <property type="entry name" value="SMALL-CONDUCTANCE MECHANOSENSITIVE CHANNEL"/>
    <property type="match status" value="1"/>
</dbReference>
<sequence>MEDLTRAERIIQRFMDSDKLWDLGMTVLSLVVMIVVGLLILKVILKITRKALDKSRLDEVLYSFIVNAIKAVGIIVLITMCLGILGVQMSTIITVIGAAGAAIALALKDSLANIAGGIMIIITQPFSRDDYIDVDDVSGKVKDIDLFLTTLRTYDNKTITIPNGIINTSILVNHSKEGIRRVDCQFRIGYDSDVSLAKELMHGICEANPMILRDPEPNIGISDQDENAIIMNMFAWCATDDYWTVKDYMEEEVKRLFDENEIRTPAPWVNVRIEERNGGKR</sequence>
<keyword evidence="3" id="KW-1003">Cell membrane</keyword>
<dbReference type="Pfam" id="PF21082">
    <property type="entry name" value="MS_channel_3rd"/>
    <property type="match status" value="1"/>
</dbReference>
<evidence type="ECO:0000259" key="8">
    <source>
        <dbReference type="Pfam" id="PF00924"/>
    </source>
</evidence>
<name>A0A9D1N530_9FIRM</name>
<dbReference type="InterPro" id="IPR023408">
    <property type="entry name" value="MscS_beta-dom_sf"/>
</dbReference>
<dbReference type="InterPro" id="IPR010920">
    <property type="entry name" value="LSM_dom_sf"/>
</dbReference>
<dbReference type="SUPFAM" id="SSF82861">
    <property type="entry name" value="Mechanosensitive channel protein MscS (YggB), transmembrane region"/>
    <property type="match status" value="1"/>
</dbReference>
<dbReference type="InterPro" id="IPR049278">
    <property type="entry name" value="MS_channel_C"/>
</dbReference>
<gene>
    <name evidence="10" type="ORF">IAD25_01090</name>
</gene>
<protein>
    <submittedName>
        <fullName evidence="10">Mechanosensitive ion channel family protein</fullName>
    </submittedName>
</protein>
<dbReference type="Pfam" id="PF00924">
    <property type="entry name" value="MS_channel_2nd"/>
    <property type="match status" value="1"/>
</dbReference>
<dbReference type="SUPFAM" id="SSF50182">
    <property type="entry name" value="Sm-like ribonucleoproteins"/>
    <property type="match status" value="1"/>
</dbReference>
<evidence type="ECO:0000256" key="3">
    <source>
        <dbReference type="ARBA" id="ARBA00022475"/>
    </source>
</evidence>
<feature type="transmembrane region" description="Helical" evidence="7">
    <location>
        <begin position="20"/>
        <end position="41"/>
    </location>
</feature>
<dbReference type="InterPro" id="IPR011066">
    <property type="entry name" value="MscS_channel_C_sf"/>
</dbReference>
<reference evidence="10" key="2">
    <citation type="journal article" date="2021" name="PeerJ">
        <title>Extensive microbial diversity within the chicken gut microbiome revealed by metagenomics and culture.</title>
        <authorList>
            <person name="Gilroy R."/>
            <person name="Ravi A."/>
            <person name="Getino M."/>
            <person name="Pursley I."/>
            <person name="Horton D.L."/>
            <person name="Alikhan N.F."/>
            <person name="Baker D."/>
            <person name="Gharbi K."/>
            <person name="Hall N."/>
            <person name="Watson M."/>
            <person name="Adriaenssens E.M."/>
            <person name="Foster-Nyarko E."/>
            <person name="Jarju S."/>
            <person name="Secka A."/>
            <person name="Antonio M."/>
            <person name="Oren A."/>
            <person name="Chaudhuri R.R."/>
            <person name="La Ragione R."/>
            <person name="Hildebrand F."/>
            <person name="Pallen M.J."/>
        </authorList>
    </citation>
    <scope>NUCLEOTIDE SEQUENCE</scope>
    <source>
        <strain evidence="10">ChiSjej4B22-8349</strain>
    </source>
</reference>
<keyword evidence="4 7" id="KW-0812">Transmembrane</keyword>
<accession>A0A9D1N530</accession>
<dbReference type="Proteomes" id="UP000824130">
    <property type="component" value="Unassembled WGS sequence"/>
</dbReference>
<evidence type="ECO:0000313" key="10">
    <source>
        <dbReference type="EMBL" id="HIU95294.1"/>
    </source>
</evidence>